<keyword evidence="1" id="KW-0472">Membrane</keyword>
<name>A0A2K8SE55_9MOLU</name>
<keyword evidence="1" id="KW-0812">Transmembrane</keyword>
<gene>
    <name evidence="3" type="ORF">SFLOR_v1c06530</name>
</gene>
<evidence type="ECO:0000259" key="2">
    <source>
        <dbReference type="Pfam" id="PF00561"/>
    </source>
</evidence>
<feature type="transmembrane region" description="Helical" evidence="1">
    <location>
        <begin position="20"/>
        <end position="46"/>
    </location>
</feature>
<reference evidence="3 4" key="1">
    <citation type="submission" date="2017-12" db="EMBL/GenBank/DDBJ databases">
        <title>Complete genome sequence of Spiroplasma floricola 23-6 (ATCC 29989).</title>
        <authorList>
            <person name="Tsai Y.-M."/>
            <person name="Wu P.-S."/>
            <person name="Lo W.-S."/>
            <person name="Kuo C.-H."/>
        </authorList>
    </citation>
    <scope>NUCLEOTIDE SEQUENCE [LARGE SCALE GENOMIC DNA]</scope>
    <source>
        <strain evidence="3 4">23-6</strain>
    </source>
</reference>
<sequence length="336" mass="39572">MNYKKSLKKLKRYHYNWFNLTLMILLFPLVLLLSALCAIIFVPYLFKYPRKGSYKGVVEFNTYEHLLYDLEIKKMSNFNIKKEQIRDFNIGALKEQISALMVRNKNSKKWVVGLHGFKRNKYMGLRGIYHFYDQGYNLITFDAFAHGSTYGKYSDFGLTNAKVLNEVISWVKNTFDVEEIGVFGTSMGATSSLYFAKKYYQSNKIDWLIADCPFAQAVPQIRFFLKKYMKLPWWLMSLGINYNFRRYAKKSIKEVNLLLGFENIGELKILFIHGKKDDFIMYQNSVVMYHLKIMTEENKLSELKLYENAKHSSSMHKNMVNYINTTTSFAQNLQSL</sequence>
<keyword evidence="4" id="KW-1185">Reference proteome</keyword>
<feature type="domain" description="AB hydrolase-1" evidence="2">
    <location>
        <begin position="110"/>
        <end position="226"/>
    </location>
</feature>
<dbReference type="Gene3D" id="3.40.50.1820">
    <property type="entry name" value="alpha/beta hydrolase"/>
    <property type="match status" value="1"/>
</dbReference>
<dbReference type="KEGG" id="sfz:SFLOR_v1c06530"/>
<dbReference type="SUPFAM" id="SSF53474">
    <property type="entry name" value="alpha/beta-Hydrolases"/>
    <property type="match status" value="1"/>
</dbReference>
<dbReference type="PANTHER" id="PTHR43358">
    <property type="entry name" value="ALPHA/BETA-HYDROLASE"/>
    <property type="match status" value="1"/>
</dbReference>
<keyword evidence="3" id="KW-0378">Hydrolase</keyword>
<protein>
    <submittedName>
        <fullName evidence="3">Hydrolase</fullName>
    </submittedName>
</protein>
<dbReference type="GO" id="GO:0016787">
    <property type="term" value="F:hydrolase activity"/>
    <property type="evidence" value="ECO:0007669"/>
    <property type="project" value="UniProtKB-KW"/>
</dbReference>
<dbReference type="InterPro" id="IPR029058">
    <property type="entry name" value="AB_hydrolase_fold"/>
</dbReference>
<dbReference type="Pfam" id="PF00561">
    <property type="entry name" value="Abhydrolase_1"/>
    <property type="match status" value="1"/>
</dbReference>
<dbReference type="InterPro" id="IPR052920">
    <property type="entry name" value="DNA-binding_regulatory"/>
</dbReference>
<dbReference type="RefSeq" id="WP_211282843.1">
    <property type="nucleotide sequence ID" value="NZ_CP025057.1"/>
</dbReference>
<organism evidence="3 4">
    <name type="scientific">Spiroplasma floricola 23-6</name>
    <dbReference type="NCBI Taxonomy" id="1336749"/>
    <lineage>
        <taxon>Bacteria</taxon>
        <taxon>Bacillati</taxon>
        <taxon>Mycoplasmatota</taxon>
        <taxon>Mollicutes</taxon>
        <taxon>Entomoplasmatales</taxon>
        <taxon>Spiroplasmataceae</taxon>
        <taxon>Spiroplasma</taxon>
    </lineage>
</organism>
<dbReference type="AlphaFoldDB" id="A0A2K8SE55"/>
<dbReference type="EMBL" id="CP025057">
    <property type="protein sequence ID" value="AUB31703.1"/>
    <property type="molecule type" value="Genomic_DNA"/>
</dbReference>
<evidence type="ECO:0000313" key="4">
    <source>
        <dbReference type="Proteomes" id="UP000231823"/>
    </source>
</evidence>
<dbReference type="InterPro" id="IPR000073">
    <property type="entry name" value="AB_hydrolase_1"/>
</dbReference>
<dbReference type="PANTHER" id="PTHR43358:SF4">
    <property type="entry name" value="ALPHA_BETA HYDROLASE FOLD-1 DOMAIN-CONTAINING PROTEIN"/>
    <property type="match status" value="1"/>
</dbReference>
<dbReference type="Proteomes" id="UP000231823">
    <property type="component" value="Chromosome"/>
</dbReference>
<accession>A0A2K8SE55</accession>
<evidence type="ECO:0000256" key="1">
    <source>
        <dbReference type="SAM" id="Phobius"/>
    </source>
</evidence>
<keyword evidence="1" id="KW-1133">Transmembrane helix</keyword>
<evidence type="ECO:0000313" key="3">
    <source>
        <dbReference type="EMBL" id="AUB31703.1"/>
    </source>
</evidence>
<proteinExistence type="predicted"/>